<reference evidence="3" key="1">
    <citation type="journal article" date="2019" name="Int. J. Syst. Evol. Microbiol.">
        <title>The Global Catalogue of Microorganisms (GCM) 10K type strain sequencing project: providing services to taxonomists for standard genome sequencing and annotation.</title>
        <authorList>
            <consortium name="The Broad Institute Genomics Platform"/>
            <consortium name="The Broad Institute Genome Sequencing Center for Infectious Disease"/>
            <person name="Wu L."/>
            <person name="Ma J."/>
        </authorList>
    </citation>
    <scope>NUCLEOTIDE SEQUENCE [LARGE SCALE GENOMIC DNA]</scope>
    <source>
        <strain evidence="3">JCM 16904</strain>
    </source>
</reference>
<dbReference type="Gene3D" id="1.10.10.10">
    <property type="entry name" value="Winged helix-like DNA-binding domain superfamily/Winged helix DNA-binding domain"/>
    <property type="match status" value="1"/>
</dbReference>
<dbReference type="SUPFAM" id="SSF53067">
    <property type="entry name" value="Actin-like ATPase domain"/>
    <property type="match status" value="1"/>
</dbReference>
<dbReference type="Proteomes" id="UP001500902">
    <property type="component" value="Unassembled WGS sequence"/>
</dbReference>
<protein>
    <submittedName>
        <fullName evidence="2">ROK family transcriptional regulator</fullName>
    </submittedName>
</protein>
<dbReference type="InterPro" id="IPR036388">
    <property type="entry name" value="WH-like_DNA-bd_sf"/>
</dbReference>
<dbReference type="Gene3D" id="3.30.420.40">
    <property type="match status" value="2"/>
</dbReference>
<organism evidence="2 3">
    <name type="scientific">Nonomuraea antimicrobica</name>
    <dbReference type="NCBI Taxonomy" id="561173"/>
    <lineage>
        <taxon>Bacteria</taxon>
        <taxon>Bacillati</taxon>
        <taxon>Actinomycetota</taxon>
        <taxon>Actinomycetes</taxon>
        <taxon>Streptosporangiales</taxon>
        <taxon>Streptosporangiaceae</taxon>
        <taxon>Nonomuraea</taxon>
    </lineage>
</organism>
<dbReference type="PANTHER" id="PTHR18964:SF149">
    <property type="entry name" value="BIFUNCTIONAL UDP-N-ACETYLGLUCOSAMINE 2-EPIMERASE_N-ACETYLMANNOSAMINE KINASE"/>
    <property type="match status" value="1"/>
</dbReference>
<dbReference type="InterPro" id="IPR036390">
    <property type="entry name" value="WH_DNA-bd_sf"/>
</dbReference>
<dbReference type="InterPro" id="IPR000600">
    <property type="entry name" value="ROK"/>
</dbReference>
<dbReference type="CDD" id="cd23763">
    <property type="entry name" value="ASKHA_ATPase_ROK"/>
    <property type="match status" value="1"/>
</dbReference>
<keyword evidence="3" id="KW-1185">Reference proteome</keyword>
<evidence type="ECO:0000256" key="1">
    <source>
        <dbReference type="ARBA" id="ARBA00006479"/>
    </source>
</evidence>
<proteinExistence type="inferred from homology"/>
<dbReference type="Pfam" id="PF00480">
    <property type="entry name" value="ROK"/>
    <property type="match status" value="1"/>
</dbReference>
<dbReference type="Pfam" id="PF13412">
    <property type="entry name" value="HTH_24"/>
    <property type="match status" value="1"/>
</dbReference>
<comment type="similarity">
    <text evidence="1">Belongs to the ROK (NagC/XylR) family.</text>
</comment>
<name>A0ABP7AZR5_9ACTN</name>
<dbReference type="SUPFAM" id="SSF46785">
    <property type="entry name" value="Winged helix' DNA-binding domain"/>
    <property type="match status" value="1"/>
</dbReference>
<sequence>MSRTASPHTARLINDRTAYNLLLAHGPLSRAELQQRSGLSRATVGDLVDRMVESGLICQVGQSQARRRGPSALLYGVVADRAHVAGVEVRPDRVLASVADVLGRQIGAAALPQDPGVDPDRLVYDAIAAALADAEVTRLDGVVVGTPGVVDPVSGDVAFIHALPTWHANLLPGLRDRLGDVPVLVENEVNLAGLAEHRLGAARGHDTFALLSLGEGLGVAVILDGRLHRGRSGGAGEIAYAPTGLGGGTLQHLVGGPAVRELAAAHGLPAGDNVSAVRQATPDFLDALAERVAVAAMGICAVADPGFVVLAGEIARAAGMPLAARVEERLRNDLPLLTEVTVGTVEGDPVVRGAVVIALERLHRETFGRDVAQ</sequence>
<dbReference type="EMBL" id="BAAAZP010000004">
    <property type="protein sequence ID" value="GAA3643800.1"/>
    <property type="molecule type" value="Genomic_DNA"/>
</dbReference>
<dbReference type="InterPro" id="IPR043129">
    <property type="entry name" value="ATPase_NBD"/>
</dbReference>
<accession>A0ABP7AZR5</accession>
<dbReference type="PANTHER" id="PTHR18964">
    <property type="entry name" value="ROK (REPRESSOR, ORF, KINASE) FAMILY"/>
    <property type="match status" value="1"/>
</dbReference>
<evidence type="ECO:0000313" key="2">
    <source>
        <dbReference type="EMBL" id="GAA3643800.1"/>
    </source>
</evidence>
<comment type="caution">
    <text evidence="2">The sequence shown here is derived from an EMBL/GenBank/DDBJ whole genome shotgun (WGS) entry which is preliminary data.</text>
</comment>
<dbReference type="RefSeq" id="WP_344872055.1">
    <property type="nucleotide sequence ID" value="NZ_BAAAZP010000004.1"/>
</dbReference>
<evidence type="ECO:0000313" key="3">
    <source>
        <dbReference type="Proteomes" id="UP001500902"/>
    </source>
</evidence>
<gene>
    <name evidence="2" type="ORF">GCM10022224_002800</name>
</gene>